<protein>
    <recommendedName>
        <fullName evidence="3">Reverse transcriptase domain-containing protein</fullName>
    </recommendedName>
</protein>
<dbReference type="PANTHER" id="PTHR33064:SF37">
    <property type="entry name" value="RIBONUCLEASE H"/>
    <property type="match status" value="1"/>
</dbReference>
<dbReference type="InterPro" id="IPR043128">
    <property type="entry name" value="Rev_trsase/Diguanyl_cyclase"/>
</dbReference>
<evidence type="ECO:0000313" key="2">
    <source>
        <dbReference type="Proteomes" id="UP000033647"/>
    </source>
</evidence>
<dbReference type="STRING" id="1047168.A0A0F4G5S5"/>
<dbReference type="OrthoDB" id="5588148at2759"/>
<proteinExistence type="predicted"/>
<organism evidence="1 2">
    <name type="scientific">Zymoseptoria brevis</name>
    <dbReference type="NCBI Taxonomy" id="1047168"/>
    <lineage>
        <taxon>Eukaryota</taxon>
        <taxon>Fungi</taxon>
        <taxon>Dikarya</taxon>
        <taxon>Ascomycota</taxon>
        <taxon>Pezizomycotina</taxon>
        <taxon>Dothideomycetes</taxon>
        <taxon>Dothideomycetidae</taxon>
        <taxon>Mycosphaerellales</taxon>
        <taxon>Mycosphaerellaceae</taxon>
        <taxon>Zymoseptoria</taxon>
    </lineage>
</organism>
<dbReference type="InterPro" id="IPR043502">
    <property type="entry name" value="DNA/RNA_pol_sf"/>
</dbReference>
<dbReference type="EMBL" id="LAFY01005811">
    <property type="protein sequence ID" value="KJX92402.1"/>
    <property type="molecule type" value="Genomic_DNA"/>
</dbReference>
<accession>A0A0F4G5S5</accession>
<name>A0A0F4G5S5_9PEZI</name>
<evidence type="ECO:0000313" key="1">
    <source>
        <dbReference type="EMBL" id="KJX92402.1"/>
    </source>
</evidence>
<dbReference type="InterPro" id="IPR051320">
    <property type="entry name" value="Viral_Replic_Matur_Polypro"/>
</dbReference>
<sequence length="250" mass="28666">MIHPWILLNALTLKAAYPMKRIESILQGIARDDSKVLIETDASNVFWAVKLSQLHRYRTAFSTAFGMYCYKRMGFGTTGGPTTYTWLNVIATGSIPKPDPEPALADCVEGVWFDCSIDDDLGGGKSFDKVLDFLHNHYFPRVLWARLSLSPKKSEFFTSKGKVLRHSKDPSGIRPAEDMMAAFRKWPAQTNEKELADFCHMLPWVRSFIPGRSDKTNILKEALIQERTTKFTKGRKHRAWKTVDFKWTER</sequence>
<gene>
    <name evidence="1" type="ORF">TI39_contig5856g00005</name>
</gene>
<evidence type="ECO:0008006" key="3">
    <source>
        <dbReference type="Google" id="ProtNLM"/>
    </source>
</evidence>
<keyword evidence="2" id="KW-1185">Reference proteome</keyword>
<dbReference type="Gene3D" id="3.30.70.270">
    <property type="match status" value="2"/>
</dbReference>
<reference evidence="1 2" key="1">
    <citation type="submission" date="2015-03" db="EMBL/GenBank/DDBJ databases">
        <title>RNA-seq based gene annotation and comparative genomics of four Zymoseptoria species reveal species-specific pathogenicity related genes and transposable element activity.</title>
        <authorList>
            <person name="Grandaubert J."/>
            <person name="Bhattacharyya A."/>
            <person name="Stukenbrock E.H."/>
        </authorList>
    </citation>
    <scope>NUCLEOTIDE SEQUENCE [LARGE SCALE GENOMIC DNA]</scope>
    <source>
        <strain evidence="1 2">Zb18110</strain>
    </source>
</reference>
<dbReference type="Gene3D" id="3.10.10.10">
    <property type="entry name" value="HIV Type 1 Reverse Transcriptase, subunit A, domain 1"/>
    <property type="match status" value="1"/>
</dbReference>
<dbReference type="AlphaFoldDB" id="A0A0F4G5S5"/>
<dbReference type="SUPFAM" id="SSF56672">
    <property type="entry name" value="DNA/RNA polymerases"/>
    <property type="match status" value="1"/>
</dbReference>
<comment type="caution">
    <text evidence="1">The sequence shown here is derived from an EMBL/GenBank/DDBJ whole genome shotgun (WGS) entry which is preliminary data.</text>
</comment>
<dbReference type="PANTHER" id="PTHR33064">
    <property type="entry name" value="POL PROTEIN"/>
    <property type="match status" value="1"/>
</dbReference>
<dbReference type="Proteomes" id="UP000033647">
    <property type="component" value="Unassembled WGS sequence"/>
</dbReference>